<name>A0AA37IG92_9BURK</name>
<accession>A0AA37IG92</accession>
<organism evidence="3 4">
    <name type="scientific">Caballeronia novacaledonica</name>
    <dbReference type="NCBI Taxonomy" id="1544861"/>
    <lineage>
        <taxon>Bacteria</taxon>
        <taxon>Pseudomonadati</taxon>
        <taxon>Pseudomonadota</taxon>
        <taxon>Betaproteobacteria</taxon>
        <taxon>Burkholderiales</taxon>
        <taxon>Burkholderiaceae</taxon>
        <taxon>Caballeronia</taxon>
    </lineage>
</organism>
<keyword evidence="2" id="KW-0812">Transmembrane</keyword>
<keyword evidence="2" id="KW-1133">Transmembrane helix</keyword>
<gene>
    <name evidence="3" type="ORF">CBA19CS42_29775</name>
</gene>
<feature type="transmembrane region" description="Helical" evidence="2">
    <location>
        <begin position="51"/>
        <end position="70"/>
    </location>
</feature>
<evidence type="ECO:0000256" key="1">
    <source>
        <dbReference type="SAM" id="MobiDB-lite"/>
    </source>
</evidence>
<evidence type="ECO:0000313" key="4">
    <source>
        <dbReference type="Proteomes" id="UP001055111"/>
    </source>
</evidence>
<feature type="transmembrane region" description="Helical" evidence="2">
    <location>
        <begin position="247"/>
        <end position="266"/>
    </location>
</feature>
<dbReference type="EMBL" id="BPUS01000018">
    <property type="protein sequence ID" value="GJH28793.1"/>
    <property type="molecule type" value="Genomic_DNA"/>
</dbReference>
<evidence type="ECO:0000313" key="3">
    <source>
        <dbReference type="EMBL" id="GJH28793.1"/>
    </source>
</evidence>
<feature type="transmembrane region" description="Helical" evidence="2">
    <location>
        <begin position="12"/>
        <end position="31"/>
    </location>
</feature>
<reference evidence="3" key="1">
    <citation type="submission" date="2022-09" db="EMBL/GenBank/DDBJ databases">
        <title>Isolation and characterization of 3-chlorobenzoate degrading bacteria from soils in Shizuoka.</title>
        <authorList>
            <person name="Ifat A."/>
            <person name="Ogawa N."/>
            <person name="Kimbara K."/>
            <person name="Moriuchi R."/>
            <person name="Dohra H."/>
            <person name="Shintani M."/>
        </authorList>
    </citation>
    <scope>NUCLEOTIDE SEQUENCE</scope>
    <source>
        <strain evidence="3">19CS4-2</strain>
    </source>
</reference>
<keyword evidence="2" id="KW-0472">Membrane</keyword>
<sequence>MFSGLSKLADKSFVLGFLLPALIGVISFLALNRDLKSFSALFKDTMHDKGIADVTLLLLFVWTVAVLLMAGSHWMYRVLEGYAWPLTHPRLLKLQIARRQSQRQEIRNVYTALSEVHPALDELCRLSQENRLNRQRLLDQLNRKYLRLTRLHALQYPEEPSLVLPTRFGNVLRSFEMYAGTVYGVESIHTWPRLLAVIPKEYQSILADARAPVDFFVSLVFISFALGVTALMRGAACLFNAQADSAATWTFTIVAAIIFAFVRLFYLAALPSAVAWGETVKSAFDMYLPALASALGYELPETLEERRRFWDALANQFLYHEAIQPELWLKITKSPLKAGRPAKETAPAENGDEENDAADGAASDHGGAQIGPR</sequence>
<feature type="region of interest" description="Disordered" evidence="1">
    <location>
        <begin position="339"/>
        <end position="373"/>
    </location>
</feature>
<evidence type="ECO:0000256" key="2">
    <source>
        <dbReference type="SAM" id="Phobius"/>
    </source>
</evidence>
<protein>
    <submittedName>
        <fullName evidence="3">Uncharacterized protein</fullName>
    </submittedName>
</protein>
<dbReference type="RefSeq" id="WP_238215766.1">
    <property type="nucleotide sequence ID" value="NZ_BPUS01000018.1"/>
</dbReference>
<dbReference type="AlphaFoldDB" id="A0AA37IG92"/>
<proteinExistence type="predicted"/>
<comment type="caution">
    <text evidence="3">The sequence shown here is derived from an EMBL/GenBank/DDBJ whole genome shotgun (WGS) entry which is preliminary data.</text>
</comment>
<feature type="compositionally biased region" description="Low complexity" evidence="1">
    <location>
        <begin position="358"/>
        <end position="367"/>
    </location>
</feature>
<feature type="transmembrane region" description="Helical" evidence="2">
    <location>
        <begin position="215"/>
        <end position="241"/>
    </location>
</feature>
<dbReference type="Proteomes" id="UP001055111">
    <property type="component" value="Unassembled WGS sequence"/>
</dbReference>